<accession>A0AAV7TJU6</accession>
<sequence>MPEAQAQQTRLRRRPYRTTGSWRNVRCNARSTSRTQTTGQKTLPGLHNQTARRGAREQAPARRQFVVSVSYGYVCKAYWC</sequence>
<evidence type="ECO:0000313" key="2">
    <source>
        <dbReference type="EMBL" id="KAJ1176920.1"/>
    </source>
</evidence>
<feature type="compositionally biased region" description="Polar residues" evidence="1">
    <location>
        <begin position="29"/>
        <end position="51"/>
    </location>
</feature>
<proteinExistence type="predicted"/>
<organism evidence="2 3">
    <name type="scientific">Pleurodeles waltl</name>
    <name type="common">Iberian ribbed newt</name>
    <dbReference type="NCBI Taxonomy" id="8319"/>
    <lineage>
        <taxon>Eukaryota</taxon>
        <taxon>Metazoa</taxon>
        <taxon>Chordata</taxon>
        <taxon>Craniata</taxon>
        <taxon>Vertebrata</taxon>
        <taxon>Euteleostomi</taxon>
        <taxon>Amphibia</taxon>
        <taxon>Batrachia</taxon>
        <taxon>Caudata</taxon>
        <taxon>Salamandroidea</taxon>
        <taxon>Salamandridae</taxon>
        <taxon>Pleurodelinae</taxon>
        <taxon>Pleurodeles</taxon>
    </lineage>
</organism>
<protein>
    <submittedName>
        <fullName evidence="2">Uncharacterized protein</fullName>
    </submittedName>
</protein>
<feature type="region of interest" description="Disordered" evidence="1">
    <location>
        <begin position="1"/>
        <end position="57"/>
    </location>
</feature>
<comment type="caution">
    <text evidence="2">The sequence shown here is derived from an EMBL/GenBank/DDBJ whole genome shotgun (WGS) entry which is preliminary data.</text>
</comment>
<dbReference type="EMBL" id="JANPWB010000006">
    <property type="protein sequence ID" value="KAJ1176920.1"/>
    <property type="molecule type" value="Genomic_DNA"/>
</dbReference>
<gene>
    <name evidence="2" type="ORF">NDU88_002187</name>
</gene>
<reference evidence="2" key="1">
    <citation type="journal article" date="2022" name="bioRxiv">
        <title>Sequencing and chromosome-scale assembly of the giantPleurodeles waltlgenome.</title>
        <authorList>
            <person name="Brown T."/>
            <person name="Elewa A."/>
            <person name="Iarovenko S."/>
            <person name="Subramanian E."/>
            <person name="Araus A.J."/>
            <person name="Petzold A."/>
            <person name="Susuki M."/>
            <person name="Suzuki K.-i.T."/>
            <person name="Hayashi T."/>
            <person name="Toyoda A."/>
            <person name="Oliveira C."/>
            <person name="Osipova E."/>
            <person name="Leigh N.D."/>
            <person name="Simon A."/>
            <person name="Yun M.H."/>
        </authorList>
    </citation>
    <scope>NUCLEOTIDE SEQUENCE</scope>
    <source>
        <strain evidence="2">20211129_DDA</strain>
        <tissue evidence="2">Liver</tissue>
    </source>
</reference>
<dbReference type="Proteomes" id="UP001066276">
    <property type="component" value="Chromosome 3_2"/>
</dbReference>
<keyword evidence="3" id="KW-1185">Reference proteome</keyword>
<dbReference type="AlphaFoldDB" id="A0AAV7TJU6"/>
<name>A0AAV7TJU6_PLEWA</name>
<evidence type="ECO:0000313" key="3">
    <source>
        <dbReference type="Proteomes" id="UP001066276"/>
    </source>
</evidence>
<evidence type="ECO:0000256" key="1">
    <source>
        <dbReference type="SAM" id="MobiDB-lite"/>
    </source>
</evidence>